<gene>
    <name evidence="2" type="ordered locus">CKO_03105</name>
</gene>
<feature type="region of interest" description="Disordered" evidence="1">
    <location>
        <begin position="30"/>
        <end position="52"/>
    </location>
</feature>
<dbReference type="KEGG" id="cko:CKO_03105"/>
<dbReference type="HOGENOM" id="CLU_3078166_0_0_6"/>
<accession>A8AL32</accession>
<proteinExistence type="predicted"/>
<keyword evidence="3" id="KW-1185">Reference proteome</keyword>
<dbReference type="EMBL" id="CP000822">
    <property type="protein sequence ID" value="ABV14196.1"/>
    <property type="molecule type" value="Genomic_DNA"/>
</dbReference>
<protein>
    <submittedName>
        <fullName evidence="2">Uncharacterized protein</fullName>
    </submittedName>
</protein>
<reference evidence="2 3" key="1">
    <citation type="submission" date="2007-08" db="EMBL/GenBank/DDBJ databases">
        <authorList>
            <consortium name="The Citrobacter koseri Genome Sequencing Project"/>
            <person name="McClelland M."/>
            <person name="Sanderson E.K."/>
            <person name="Porwollik S."/>
            <person name="Spieth J."/>
            <person name="Clifton W.S."/>
            <person name="Latreille P."/>
            <person name="Courtney L."/>
            <person name="Wang C."/>
            <person name="Pepin K."/>
            <person name="Bhonagiri V."/>
            <person name="Nash W."/>
            <person name="Johnson M."/>
            <person name="Thiruvilangam P."/>
            <person name="Wilson R."/>
        </authorList>
    </citation>
    <scope>NUCLEOTIDE SEQUENCE [LARGE SCALE GENOMIC DNA]</scope>
    <source>
        <strain evidence="3">ATCC BAA-895 / CDC 4225-83 / SGSC4696</strain>
    </source>
</reference>
<evidence type="ECO:0000313" key="3">
    <source>
        <dbReference type="Proteomes" id="UP000008148"/>
    </source>
</evidence>
<organism evidence="2 3">
    <name type="scientific">Citrobacter koseri (strain ATCC BAA-895 / CDC 4225-83 / SGSC4696)</name>
    <dbReference type="NCBI Taxonomy" id="290338"/>
    <lineage>
        <taxon>Bacteria</taxon>
        <taxon>Pseudomonadati</taxon>
        <taxon>Pseudomonadota</taxon>
        <taxon>Gammaproteobacteria</taxon>
        <taxon>Enterobacterales</taxon>
        <taxon>Enterobacteriaceae</taxon>
        <taxon>Citrobacter</taxon>
    </lineage>
</organism>
<evidence type="ECO:0000256" key="1">
    <source>
        <dbReference type="SAM" id="MobiDB-lite"/>
    </source>
</evidence>
<dbReference type="AlphaFoldDB" id="A8AL32"/>
<name>A8AL32_CITK8</name>
<sequence>MGSANMKLMNILLKIDALPYCPMTLRLSGLRRRPDKAKPPSGIGLREESVQR</sequence>
<evidence type="ECO:0000313" key="2">
    <source>
        <dbReference type="EMBL" id="ABV14196.1"/>
    </source>
</evidence>
<dbReference type="Proteomes" id="UP000008148">
    <property type="component" value="Chromosome"/>
</dbReference>